<keyword evidence="4" id="KW-0969">Cilium</keyword>
<keyword evidence="11" id="KW-1185">Reference proteome</keyword>
<dbReference type="InterPro" id="IPR033253">
    <property type="entry name" value="CFAP45"/>
</dbReference>
<accession>A0ABR2K257</accession>
<evidence type="ECO:0000313" key="10">
    <source>
        <dbReference type="EMBL" id="KAK8885173.1"/>
    </source>
</evidence>
<evidence type="ECO:0000256" key="3">
    <source>
        <dbReference type="ARBA" id="ARBA00023054"/>
    </source>
</evidence>
<dbReference type="InterPro" id="IPR043597">
    <property type="entry name" value="TPH_dom"/>
</dbReference>
<dbReference type="PANTHER" id="PTHR15504:SF0">
    <property type="entry name" value="CILIA- AND FLAGELLA-ASSOCIATED PROTEIN 45"/>
    <property type="match status" value="1"/>
</dbReference>
<evidence type="ECO:0000256" key="5">
    <source>
        <dbReference type="ARBA" id="ARBA00023273"/>
    </source>
</evidence>
<keyword evidence="2 10" id="KW-0282">Flagellum</keyword>
<evidence type="ECO:0000256" key="8">
    <source>
        <dbReference type="SAM" id="MobiDB-lite"/>
    </source>
</evidence>
<keyword evidence="5" id="KW-0966">Cell projection</keyword>
<reference evidence="10 11" key="1">
    <citation type="submission" date="2024-04" db="EMBL/GenBank/DDBJ databases">
        <title>Tritrichomonas musculus Genome.</title>
        <authorList>
            <person name="Alves-Ferreira E."/>
            <person name="Grigg M."/>
            <person name="Lorenzi H."/>
            <person name="Galac M."/>
        </authorList>
    </citation>
    <scope>NUCLEOTIDE SEQUENCE [LARGE SCALE GENOMIC DNA]</scope>
    <source>
        <strain evidence="10 11">EAF2021</strain>
    </source>
</reference>
<evidence type="ECO:0000313" key="11">
    <source>
        <dbReference type="Proteomes" id="UP001470230"/>
    </source>
</evidence>
<comment type="similarity">
    <text evidence="6">Belongs to the CFAP45 family.</text>
</comment>
<proteinExistence type="inferred from homology"/>
<evidence type="ECO:0000256" key="7">
    <source>
        <dbReference type="ARBA" id="ARBA00034142"/>
    </source>
</evidence>
<evidence type="ECO:0000256" key="2">
    <source>
        <dbReference type="ARBA" id="ARBA00022846"/>
    </source>
</evidence>
<name>A0ABR2K257_9EUKA</name>
<dbReference type="Proteomes" id="UP001470230">
    <property type="component" value="Unassembled WGS sequence"/>
</dbReference>
<comment type="caution">
    <text evidence="10">The sequence shown here is derived from an EMBL/GenBank/DDBJ whole genome shotgun (WGS) entry which is preliminary data.</text>
</comment>
<dbReference type="Pfam" id="PF13868">
    <property type="entry name" value="TPH"/>
    <property type="match status" value="1"/>
</dbReference>
<protein>
    <recommendedName>
        <fullName evidence="7">Cilia- and flagella-associated protein 45</fullName>
    </recommendedName>
</protein>
<sequence length="471" mass="55866">MKSKYSMRTSAHNPKYGTRITNVTTDAVIIGRNDWRKIKREAAHLTPEQIAAIRKQQEDAKQETISKIQTKRQSFISPEISQKTLLNTKTRLSQVEERDYALRIADSKANEDLDEVKHINSQMVAAEARTIRDRQLIENQEIAKKKKEEEEEWARKLEANRITAVNLYEERERTLKEQRIRGRAILKAQIEEHKINAILEAERRDREMKAMIAQNEAIAEEDRRILMAKKKRQQDFLHDCIQANEAQKRRKAEAREREKEEAQMVIEVAAQKALAEEAYEKERAAEHALKEREIEELRKKQKRAIDTQAIKDEKMAQKVQKEKEQLDKEREERDIQKKKLMTQECVRGCDEMMAAKRERLIEQKKIEDAEYQRVVEANRRAREKALADYKKKLQRDAEYREGLRQDMEVELEARRIDPEKKRAEAQKAREENEAYLRKLDEIREQKLNQLRAKGVPEKYLVDIMADRFDIK</sequence>
<gene>
    <name evidence="10" type="ORF">M9Y10_044302</name>
</gene>
<dbReference type="PANTHER" id="PTHR15504">
    <property type="entry name" value="NASOPHARYNGEAL EPITHELIUM SPECIFIC PROTEIN 1"/>
    <property type="match status" value="1"/>
</dbReference>
<keyword evidence="3" id="KW-0175">Coiled coil</keyword>
<feature type="region of interest" description="Disordered" evidence="8">
    <location>
        <begin position="315"/>
        <end position="334"/>
    </location>
</feature>
<dbReference type="EMBL" id="JAPFFF010000008">
    <property type="protein sequence ID" value="KAK8885173.1"/>
    <property type="molecule type" value="Genomic_DNA"/>
</dbReference>
<comment type="subcellular location">
    <subcellularLocation>
        <location evidence="1">Cell projection</location>
        <location evidence="1">Cilium</location>
        <location evidence="1">Flagellum</location>
    </subcellularLocation>
</comment>
<organism evidence="10 11">
    <name type="scientific">Tritrichomonas musculus</name>
    <dbReference type="NCBI Taxonomy" id="1915356"/>
    <lineage>
        <taxon>Eukaryota</taxon>
        <taxon>Metamonada</taxon>
        <taxon>Parabasalia</taxon>
        <taxon>Tritrichomonadida</taxon>
        <taxon>Tritrichomonadidae</taxon>
        <taxon>Tritrichomonas</taxon>
    </lineage>
</organism>
<feature type="domain" description="Trichohyalin-plectin-homology" evidence="9">
    <location>
        <begin position="110"/>
        <end position="457"/>
    </location>
</feature>
<evidence type="ECO:0000259" key="9">
    <source>
        <dbReference type="Pfam" id="PF13868"/>
    </source>
</evidence>
<evidence type="ECO:0000256" key="1">
    <source>
        <dbReference type="ARBA" id="ARBA00004230"/>
    </source>
</evidence>
<evidence type="ECO:0000256" key="4">
    <source>
        <dbReference type="ARBA" id="ARBA00023069"/>
    </source>
</evidence>
<evidence type="ECO:0000256" key="6">
    <source>
        <dbReference type="ARBA" id="ARBA00034116"/>
    </source>
</evidence>